<accession>A0A068NRP0</accession>
<evidence type="ECO:0000313" key="1">
    <source>
        <dbReference type="EMBL" id="AIE84284.1"/>
    </source>
</evidence>
<name>A0A068NRP0_FIMGI</name>
<dbReference type="KEGG" id="fgi:OP10G_0916"/>
<dbReference type="EMBL" id="CP007139">
    <property type="protein sequence ID" value="AIE84284.1"/>
    <property type="molecule type" value="Genomic_DNA"/>
</dbReference>
<evidence type="ECO:0000313" key="2">
    <source>
        <dbReference type="Proteomes" id="UP000027982"/>
    </source>
</evidence>
<dbReference type="AlphaFoldDB" id="A0A068NRP0"/>
<keyword evidence="2" id="KW-1185">Reference proteome</keyword>
<gene>
    <name evidence="1" type="ORF">OP10G_0916</name>
</gene>
<dbReference type="STRING" id="661478.OP10G_0916"/>
<protein>
    <submittedName>
        <fullName evidence="1">Uncharacterized protein</fullName>
    </submittedName>
</protein>
<dbReference type="RefSeq" id="WP_025227072.1">
    <property type="nucleotide sequence ID" value="NZ_CP007139.1"/>
</dbReference>
<organism evidence="1 2">
    <name type="scientific">Fimbriimonas ginsengisoli Gsoil 348</name>
    <dbReference type="NCBI Taxonomy" id="661478"/>
    <lineage>
        <taxon>Bacteria</taxon>
        <taxon>Bacillati</taxon>
        <taxon>Armatimonadota</taxon>
        <taxon>Fimbriimonadia</taxon>
        <taxon>Fimbriimonadales</taxon>
        <taxon>Fimbriimonadaceae</taxon>
        <taxon>Fimbriimonas</taxon>
    </lineage>
</organism>
<reference evidence="1 2" key="1">
    <citation type="journal article" date="2014" name="PLoS ONE">
        <title>The first complete genome sequence of the class fimbriimonadia in the phylum armatimonadetes.</title>
        <authorList>
            <person name="Hu Z.Y."/>
            <person name="Wang Y.Z."/>
            <person name="Im W.T."/>
            <person name="Wang S.Y."/>
            <person name="Zhao G.P."/>
            <person name="Zheng H.J."/>
            <person name="Quan Z.X."/>
        </authorList>
    </citation>
    <scope>NUCLEOTIDE SEQUENCE [LARGE SCALE GENOMIC DNA]</scope>
    <source>
        <strain evidence="1">Gsoil 348</strain>
    </source>
</reference>
<dbReference type="Proteomes" id="UP000027982">
    <property type="component" value="Chromosome"/>
</dbReference>
<sequence length="115" mass="12405">MAERILCDEGVRVSVSGAGERVLVAVTGGTTVRFWTAVGDLEDALSQGTPLQLSVLGGYCKLEIRDDCIHLDFAVDGSGRKTCTFPVKDLTDALDMVRNQRPEGIEFDSLTVEEA</sequence>
<dbReference type="HOGENOM" id="CLU_2105343_0_0_0"/>
<proteinExistence type="predicted"/>